<evidence type="ECO:0000313" key="2">
    <source>
        <dbReference type="EMBL" id="MBW81893.1"/>
    </source>
</evidence>
<sequence>MGPKWQSPHLSALQRLWTVLWRLCFFSGDFRSLKLRIRSFAGGRQQMPSFQFHCKPRSQFLFFLFLCLLHSCACVRVRVRVRVPFFF</sequence>
<name>A0A2P2IL30_RHIMU</name>
<keyword evidence="1" id="KW-0812">Transmembrane</keyword>
<organism evidence="2">
    <name type="scientific">Rhizophora mucronata</name>
    <name type="common">Asiatic mangrove</name>
    <dbReference type="NCBI Taxonomy" id="61149"/>
    <lineage>
        <taxon>Eukaryota</taxon>
        <taxon>Viridiplantae</taxon>
        <taxon>Streptophyta</taxon>
        <taxon>Embryophyta</taxon>
        <taxon>Tracheophyta</taxon>
        <taxon>Spermatophyta</taxon>
        <taxon>Magnoliopsida</taxon>
        <taxon>eudicotyledons</taxon>
        <taxon>Gunneridae</taxon>
        <taxon>Pentapetalae</taxon>
        <taxon>rosids</taxon>
        <taxon>fabids</taxon>
        <taxon>Malpighiales</taxon>
        <taxon>Rhizophoraceae</taxon>
        <taxon>Rhizophora</taxon>
    </lineage>
</organism>
<feature type="transmembrane region" description="Helical" evidence="1">
    <location>
        <begin position="60"/>
        <end position="79"/>
    </location>
</feature>
<keyword evidence="1" id="KW-1133">Transmembrane helix</keyword>
<dbReference type="EMBL" id="GGEC01001410">
    <property type="protein sequence ID" value="MBW81893.1"/>
    <property type="molecule type" value="Transcribed_RNA"/>
</dbReference>
<protein>
    <submittedName>
        <fullName evidence="2">Uncharacterized protein</fullName>
    </submittedName>
</protein>
<dbReference type="AlphaFoldDB" id="A0A2P2IL30"/>
<keyword evidence="1" id="KW-0472">Membrane</keyword>
<evidence type="ECO:0000256" key="1">
    <source>
        <dbReference type="SAM" id="Phobius"/>
    </source>
</evidence>
<reference evidence="2" key="1">
    <citation type="submission" date="2018-02" db="EMBL/GenBank/DDBJ databases">
        <title>Rhizophora mucronata_Transcriptome.</title>
        <authorList>
            <person name="Meera S.P."/>
            <person name="Sreeshan A."/>
            <person name="Augustine A."/>
        </authorList>
    </citation>
    <scope>NUCLEOTIDE SEQUENCE</scope>
    <source>
        <tissue evidence="2">Leaf</tissue>
    </source>
</reference>
<proteinExistence type="predicted"/>
<accession>A0A2P2IL30</accession>